<dbReference type="PANTHER" id="PTHR33744">
    <property type="entry name" value="CARBOHYDRATE DIACID REGULATOR"/>
    <property type="match status" value="1"/>
</dbReference>
<evidence type="ECO:0000259" key="3">
    <source>
        <dbReference type="Pfam" id="PF13556"/>
    </source>
</evidence>
<dbReference type="PANTHER" id="PTHR33744:SF15">
    <property type="entry name" value="CARBOHYDRATE DIACID REGULATOR"/>
    <property type="match status" value="1"/>
</dbReference>
<evidence type="ECO:0000256" key="1">
    <source>
        <dbReference type="ARBA" id="ARBA00006754"/>
    </source>
</evidence>
<dbReference type="Pfam" id="PF13556">
    <property type="entry name" value="HTH_30"/>
    <property type="match status" value="1"/>
</dbReference>
<feature type="domain" description="PucR C-terminal helix-turn-helix" evidence="3">
    <location>
        <begin position="331"/>
        <end position="389"/>
    </location>
</feature>
<keyword evidence="6" id="KW-1185">Reference proteome</keyword>
<dbReference type="InterPro" id="IPR025736">
    <property type="entry name" value="PucR_C-HTH_dom"/>
</dbReference>
<evidence type="ECO:0000259" key="2">
    <source>
        <dbReference type="Pfam" id="PF05651"/>
    </source>
</evidence>
<dbReference type="InterPro" id="IPR041522">
    <property type="entry name" value="CdaR_GGDEF"/>
</dbReference>
<evidence type="ECO:0000313" key="6">
    <source>
        <dbReference type="Proteomes" id="UP000062160"/>
    </source>
</evidence>
<comment type="similarity">
    <text evidence="1">Belongs to the CdaR family.</text>
</comment>
<feature type="domain" description="CdaR GGDEF-like" evidence="4">
    <location>
        <begin position="143"/>
        <end position="275"/>
    </location>
</feature>
<dbReference type="AlphaFoldDB" id="A0A0U9HM64"/>
<accession>A0A0U9HM64</accession>
<dbReference type="Pfam" id="PF05651">
    <property type="entry name" value="Diacid_rec"/>
    <property type="match status" value="1"/>
</dbReference>
<feature type="domain" description="Putative sugar diacid recognition" evidence="2">
    <location>
        <begin position="3"/>
        <end position="135"/>
    </location>
</feature>
<organism evidence="5">
    <name type="scientific">Tepidanaerobacter syntrophicus</name>
    <dbReference type="NCBI Taxonomy" id="224999"/>
    <lineage>
        <taxon>Bacteria</taxon>
        <taxon>Bacillati</taxon>
        <taxon>Bacillota</taxon>
        <taxon>Clostridia</taxon>
        <taxon>Thermosediminibacterales</taxon>
        <taxon>Tepidanaerobacteraceae</taxon>
        <taxon>Tepidanaerobacter</taxon>
    </lineage>
</organism>
<protein>
    <submittedName>
        <fullName evidence="5">Carbohydrate diacid regulator</fullName>
    </submittedName>
</protein>
<dbReference type="InterPro" id="IPR051448">
    <property type="entry name" value="CdaR-like_regulators"/>
</dbReference>
<dbReference type="OrthoDB" id="212459at2"/>
<dbReference type="STRING" id="224999.GCA_001485475_00006"/>
<dbReference type="RefSeq" id="WP_059031029.1">
    <property type="nucleotide sequence ID" value="NZ_BSDN01000006.1"/>
</dbReference>
<gene>
    <name evidence="5" type="ORF">TSYNT_17</name>
</gene>
<dbReference type="Proteomes" id="UP000062160">
    <property type="component" value="Unassembled WGS sequence"/>
</dbReference>
<sequence length="395" mass="44012">MEITHEYAQSIVEKTKDLLGKNINIMNSLGIIVGSGDKSRIDTYHEGAAEVIKTGKSMEITSEQAEKLEGVKPGVNLPVYLNDRIVGVVGITGEPDEVRPFGQLLKISVETMLNQIFLSEQLRMEQNAKELYVNDIINGNIQDINAFLTKGQVFGFDMTIYRIALAVKIKESINTGHKKLASQEIQEKILACIKNVFNNPQHMVSHNGSNNYIVLYATDETDPEFIKEELSKTAEILKRNLSKYSATFSIGVGSYYPGLSGIRKSYKEAVKALQLQEKILKGSQTLPELIFASDIALEMMLSAVPEEIIDTYIDQVVSKGEAKTFLKDTKLTTTLKTYFSSNLNISKTAKTLNVTRNTVSSRLEKIKELTGLDPSDFNDALKLDVLLRAVYIKEI</sequence>
<dbReference type="InterPro" id="IPR008599">
    <property type="entry name" value="Diacid_rec"/>
</dbReference>
<evidence type="ECO:0000313" key="5">
    <source>
        <dbReference type="EMBL" id="GAQ24023.1"/>
    </source>
</evidence>
<dbReference type="InterPro" id="IPR042070">
    <property type="entry name" value="PucR_C-HTH_sf"/>
</dbReference>
<name>A0A0U9HM64_9FIRM</name>
<reference evidence="5" key="1">
    <citation type="journal article" date="2016" name="Genome Announc.">
        <title>Draft Genome Sequence of the Syntrophic Lactate-Degrading Bacterium Tepidanaerobacter syntrophicus JLT.</title>
        <authorList>
            <person name="Matsuura N."/>
            <person name="Ohashi A."/>
            <person name="Tourlousse D.M."/>
            <person name="Sekiguchi Y."/>
        </authorList>
    </citation>
    <scope>NUCLEOTIDE SEQUENCE [LARGE SCALE GENOMIC DNA]</scope>
    <source>
        <strain evidence="5">JL</strain>
    </source>
</reference>
<proteinExistence type="inferred from homology"/>
<dbReference type="EMBL" id="DF976995">
    <property type="protein sequence ID" value="GAQ24023.1"/>
    <property type="molecule type" value="Genomic_DNA"/>
</dbReference>
<evidence type="ECO:0000259" key="4">
    <source>
        <dbReference type="Pfam" id="PF17853"/>
    </source>
</evidence>
<dbReference type="Gene3D" id="1.10.10.2840">
    <property type="entry name" value="PucR C-terminal helix-turn-helix domain"/>
    <property type="match status" value="1"/>
</dbReference>
<dbReference type="Pfam" id="PF17853">
    <property type="entry name" value="GGDEF_2"/>
    <property type="match status" value="1"/>
</dbReference>